<evidence type="ECO:0000313" key="1">
    <source>
        <dbReference type="EMBL" id="MDT8896870.1"/>
    </source>
</evidence>
<keyword evidence="2" id="KW-1185">Reference proteome</keyword>
<organism evidence="1 2">
    <name type="scientific">Thermanaerothrix solaris</name>
    <dbReference type="NCBI Taxonomy" id="3058434"/>
    <lineage>
        <taxon>Bacteria</taxon>
        <taxon>Bacillati</taxon>
        <taxon>Chloroflexota</taxon>
        <taxon>Anaerolineae</taxon>
        <taxon>Anaerolineales</taxon>
        <taxon>Anaerolineaceae</taxon>
        <taxon>Thermanaerothrix</taxon>
    </lineage>
</organism>
<dbReference type="EMBL" id="JAUHMF010000001">
    <property type="protein sequence ID" value="MDT8896870.1"/>
    <property type="molecule type" value="Genomic_DNA"/>
</dbReference>
<comment type="caution">
    <text evidence="1">The sequence shown here is derived from an EMBL/GenBank/DDBJ whole genome shotgun (WGS) entry which is preliminary data.</text>
</comment>
<sequence length="72" mass="8249">MDAQTLHKVCRQIYNRFPQVEGQKPKIKPQTEEIFLLIFESRATSADGKSHHQIVRATVTKNGKILKTSLSR</sequence>
<reference evidence="1 2" key="1">
    <citation type="submission" date="2023-07" db="EMBL/GenBank/DDBJ databases">
        <title>Novel species of Thermanaerothrix with wide hydrolytic capabilities.</title>
        <authorList>
            <person name="Zayulina K.S."/>
            <person name="Podosokorskaya O.A."/>
            <person name="Elcheninov A.G."/>
        </authorList>
    </citation>
    <scope>NUCLEOTIDE SEQUENCE [LARGE SCALE GENOMIC DNA]</scope>
    <source>
        <strain evidence="1 2">4228-RoL</strain>
    </source>
</reference>
<gene>
    <name evidence="1" type="ORF">QYE77_01215</name>
</gene>
<dbReference type="Proteomes" id="UP001254165">
    <property type="component" value="Unassembled WGS sequence"/>
</dbReference>
<dbReference type="RefSeq" id="WP_315623473.1">
    <property type="nucleotide sequence ID" value="NZ_JAUHMF010000001.1"/>
</dbReference>
<evidence type="ECO:0000313" key="2">
    <source>
        <dbReference type="Proteomes" id="UP001254165"/>
    </source>
</evidence>
<accession>A0ABU3NJ44</accession>
<proteinExistence type="predicted"/>
<protein>
    <submittedName>
        <fullName evidence="1">Uncharacterized protein</fullName>
    </submittedName>
</protein>
<name>A0ABU3NJ44_9CHLR</name>